<dbReference type="Gene3D" id="3.40.640.10">
    <property type="entry name" value="Type I PLP-dependent aspartate aminotransferase-like (Major domain)"/>
    <property type="match status" value="1"/>
</dbReference>
<dbReference type="InterPro" id="IPR054542">
    <property type="entry name" value="Cys_met_metab_PP"/>
</dbReference>
<dbReference type="Proteomes" id="UP000005413">
    <property type="component" value="Unassembled WGS sequence"/>
</dbReference>
<evidence type="ECO:0000313" key="10">
    <source>
        <dbReference type="EMBL" id="EHJ07105.1"/>
    </source>
</evidence>
<evidence type="ECO:0000256" key="3">
    <source>
        <dbReference type="ARBA" id="ARBA00012224"/>
    </source>
</evidence>
<evidence type="ECO:0000256" key="2">
    <source>
        <dbReference type="ARBA" id="ARBA00009077"/>
    </source>
</evidence>
<dbReference type="InterPro" id="IPR015424">
    <property type="entry name" value="PyrdxlP-dep_Trfase"/>
</dbReference>
<dbReference type="NCBIfam" id="NF043007">
    <property type="entry name" value="CysBLyMetC_Staph"/>
    <property type="match status" value="1"/>
</dbReference>
<dbReference type="GO" id="GO:0005737">
    <property type="term" value="C:cytoplasm"/>
    <property type="evidence" value="ECO:0007669"/>
    <property type="project" value="TreeGrafter"/>
</dbReference>
<evidence type="ECO:0000256" key="7">
    <source>
        <dbReference type="ARBA" id="ARBA00023239"/>
    </source>
</evidence>
<dbReference type="PIRSF" id="PIRSF001434">
    <property type="entry name" value="CGS"/>
    <property type="match status" value="1"/>
</dbReference>
<keyword evidence="5 8" id="KW-0663">Pyridoxal phosphate</keyword>
<dbReference type="Gene3D" id="3.90.1150.10">
    <property type="entry name" value="Aspartate Aminotransferase, domain 1"/>
    <property type="match status" value="1"/>
</dbReference>
<evidence type="ECO:0000256" key="4">
    <source>
        <dbReference type="ARBA" id="ARBA00022605"/>
    </source>
</evidence>
<dbReference type="FunFam" id="3.40.640.10:FF:000120">
    <property type="entry name" value="Putative cystathionine beta-lyase"/>
    <property type="match status" value="1"/>
</dbReference>
<dbReference type="PATRIC" id="fig|911238.3.peg.1927"/>
<dbReference type="EC" id="4.4.1.13" evidence="3"/>
<dbReference type="SUPFAM" id="SSF53383">
    <property type="entry name" value="PLP-dependent transferases"/>
    <property type="match status" value="1"/>
</dbReference>
<dbReference type="AlphaFoldDB" id="G5JL18"/>
<comment type="cofactor">
    <cofactor evidence="1 9">
        <name>pyridoxal 5'-phosphate</name>
        <dbReference type="ChEBI" id="CHEBI:597326"/>
    </cofactor>
</comment>
<dbReference type="GO" id="GO:0019346">
    <property type="term" value="P:transsulfuration"/>
    <property type="evidence" value="ECO:0007669"/>
    <property type="project" value="InterPro"/>
</dbReference>
<dbReference type="Pfam" id="PF01053">
    <property type="entry name" value="Cys_Met_Meta_PP"/>
    <property type="match status" value="1"/>
</dbReference>
<comment type="similarity">
    <text evidence="2 9">Belongs to the trans-sulfuration enzymes family.</text>
</comment>
<evidence type="ECO:0000256" key="6">
    <source>
        <dbReference type="ARBA" id="ARBA00023167"/>
    </source>
</evidence>
<comment type="caution">
    <text evidence="10">The sequence shown here is derived from an EMBL/GenBank/DDBJ whole genome shotgun (WGS) entry which is preliminary data.</text>
</comment>
<evidence type="ECO:0000256" key="5">
    <source>
        <dbReference type="ARBA" id="ARBA00022898"/>
    </source>
</evidence>
<accession>G5JL18</accession>
<dbReference type="InterPro" id="IPR053577">
    <property type="entry name" value="Trans-sulfuration_enzyme"/>
</dbReference>
<dbReference type="InterPro" id="IPR015422">
    <property type="entry name" value="PyrdxlP-dep_Trfase_small"/>
</dbReference>
<evidence type="ECO:0000256" key="8">
    <source>
        <dbReference type="PIRSR" id="PIRSR001434-2"/>
    </source>
</evidence>
<reference evidence="10 11" key="1">
    <citation type="journal article" date="2012" name="BMC Genomics">
        <title>Comparative genomic analysis of the genus Staphylococcus including Staphylococcus aureus and its newly described sister species Staphylococcus simiae.</title>
        <authorList>
            <person name="Suzuki H."/>
            <person name="Lefebure T."/>
            <person name="Pavinski Bitar P."/>
            <person name="Stanhope M.J."/>
        </authorList>
    </citation>
    <scope>NUCLEOTIDE SEQUENCE [LARGE SCALE GENOMIC DNA]</scope>
    <source>
        <strain evidence="10 11">CCM 7213</strain>
    </source>
</reference>
<dbReference type="PANTHER" id="PTHR11808:SF50">
    <property type="entry name" value="CYSTATHIONINE BETA-LYASE"/>
    <property type="match status" value="1"/>
</dbReference>
<feature type="modified residue" description="N6-(pyridoxal phosphate)lysine" evidence="8">
    <location>
        <position position="196"/>
    </location>
</feature>
<keyword evidence="7" id="KW-0456">Lyase</keyword>
<proteinExistence type="inferred from homology"/>
<dbReference type="GO" id="GO:0047804">
    <property type="term" value="F:cysteine-S-conjugate beta-lyase activity"/>
    <property type="evidence" value="ECO:0007669"/>
    <property type="project" value="UniProtKB-EC"/>
</dbReference>
<dbReference type="CDD" id="cd00614">
    <property type="entry name" value="CGS_like"/>
    <property type="match status" value="1"/>
</dbReference>
<evidence type="ECO:0000313" key="11">
    <source>
        <dbReference type="Proteomes" id="UP000005413"/>
    </source>
</evidence>
<dbReference type="PANTHER" id="PTHR11808">
    <property type="entry name" value="TRANS-SULFURATION ENZYME FAMILY MEMBER"/>
    <property type="match status" value="1"/>
</dbReference>
<keyword evidence="4" id="KW-0028">Amino-acid biosynthesis</keyword>
<name>G5JL18_9STAP</name>
<protein>
    <recommendedName>
        <fullName evidence="3">cysteine-S-conjugate beta-lyase</fullName>
        <ecNumber evidence="3">4.4.1.13</ecNumber>
    </recommendedName>
</protein>
<dbReference type="GO" id="GO:0009086">
    <property type="term" value="P:methionine biosynthetic process"/>
    <property type="evidence" value="ECO:0007669"/>
    <property type="project" value="UniProtKB-KW"/>
</dbReference>
<dbReference type="OrthoDB" id="9780685at2"/>
<dbReference type="EMBL" id="AEUN01000498">
    <property type="protein sequence ID" value="EHJ07105.1"/>
    <property type="molecule type" value="Genomic_DNA"/>
</dbReference>
<keyword evidence="11" id="KW-1185">Reference proteome</keyword>
<evidence type="ECO:0000256" key="1">
    <source>
        <dbReference type="ARBA" id="ARBA00001933"/>
    </source>
</evidence>
<dbReference type="InterPro" id="IPR000277">
    <property type="entry name" value="Cys/Met-Metab_PyrdxlP-dep_enz"/>
</dbReference>
<dbReference type="PROSITE" id="PS00868">
    <property type="entry name" value="CYS_MET_METAB_PP"/>
    <property type="match status" value="1"/>
</dbReference>
<gene>
    <name evidence="10" type="ORF">SS7213T_10909</name>
</gene>
<dbReference type="GO" id="GO:0030170">
    <property type="term" value="F:pyridoxal phosphate binding"/>
    <property type="evidence" value="ECO:0007669"/>
    <property type="project" value="InterPro"/>
</dbReference>
<organism evidence="10 11">
    <name type="scientific">Staphylococcus simiae CCM 7213 = CCUG 51256</name>
    <dbReference type="NCBI Taxonomy" id="911238"/>
    <lineage>
        <taxon>Bacteria</taxon>
        <taxon>Bacillati</taxon>
        <taxon>Bacillota</taxon>
        <taxon>Bacilli</taxon>
        <taxon>Bacillales</taxon>
        <taxon>Staphylococcaceae</taxon>
        <taxon>Staphylococcus</taxon>
    </lineage>
</organism>
<keyword evidence="6" id="KW-0486">Methionine biosynthesis</keyword>
<evidence type="ECO:0000256" key="9">
    <source>
        <dbReference type="RuleBase" id="RU362118"/>
    </source>
</evidence>
<dbReference type="InterPro" id="IPR015421">
    <property type="entry name" value="PyrdxlP-dep_Trfase_major"/>
</dbReference>
<dbReference type="RefSeq" id="WP_002464868.1">
    <property type="nucleotide sequence ID" value="NZ_AEUN01000498.1"/>
</dbReference>
<sequence length="391" mass="42887">MTLSRETEVIFDWRRGIDYHSANPPLYDSSTFHQQQLGGQTHYDYARSGNPNRTLVEEKLARLEHGDYAFAFASGIAAVSAVLLTFKSGDHIILPDDVYGGTFRLTEQILNRFNIAFTTVDTTNLEAITQAIQPNTKLIYLETPSNPCFKITDIEAVSTIAKAHNLLVAVDNTFMTPLGQSPLALGADIVIHSATKFLSGHSDLIAGAVITNNKVISDALYLIQNGTGNALSAQDSWMLAKHLKTLPVRFSQSVANTRKIVDFLLKQDEIAEVYYPGHNVTHLKQANNGGAVIGLRLKDETKAQAFVDALTLPLVSVSLGGVETILSHPATMSHAALPEEVRQQRGITFGLFRLSVGLEDPDELIADIKYALKEAFNESISHTIERQHFSS</sequence>